<dbReference type="InterPro" id="IPR017871">
    <property type="entry name" value="ABC_transporter-like_CS"/>
</dbReference>
<dbReference type="SMART" id="SM00382">
    <property type="entry name" value="AAA"/>
    <property type="match status" value="1"/>
</dbReference>
<proteinExistence type="predicted"/>
<feature type="domain" description="ABC transporter" evidence="1">
    <location>
        <begin position="3"/>
        <end position="235"/>
    </location>
</feature>
<organism evidence="2 3">
    <name type="scientific">Clostridium mobile</name>
    <dbReference type="NCBI Taxonomy" id="2841512"/>
    <lineage>
        <taxon>Bacteria</taxon>
        <taxon>Bacillati</taxon>
        <taxon>Bacillota</taxon>
        <taxon>Clostridia</taxon>
        <taxon>Eubacteriales</taxon>
        <taxon>Clostridiaceae</taxon>
        <taxon>Clostridium</taxon>
    </lineage>
</organism>
<accession>A0ABS6EHF1</accession>
<name>A0ABS6EHF1_9CLOT</name>
<sequence length="252" mass="28363">MNLRTENICVNIDKKSIVNNFSVDIKGKEFVGIVGPNGCGKSTFLKTIYRNISPDNGAIFLNEKDIKKMSIKDTAKQMAALPQESPISFDFKVEEVVMMGRAPHKTFFQTDSKEDIEIVINSLKKVGMDETWDKSFFKLSGGEKQRVLIARALAQNAKFLILDEPTNHLDIKYQLQIMDIIKSLNLTVFAALHDLNIAAKYCDKIYVIKEGNVFCYGAPEEVLKPEVLKEVFGVEAEVAIHPRTGKINIVYL</sequence>
<keyword evidence="2" id="KW-0547">Nucleotide-binding</keyword>
<keyword evidence="3" id="KW-1185">Reference proteome</keyword>
<dbReference type="Proteomes" id="UP000726170">
    <property type="component" value="Unassembled WGS sequence"/>
</dbReference>
<evidence type="ECO:0000259" key="1">
    <source>
        <dbReference type="PROSITE" id="PS50893"/>
    </source>
</evidence>
<protein>
    <submittedName>
        <fullName evidence="2">ABC transporter ATP-binding protein</fullName>
    </submittedName>
</protein>
<dbReference type="EMBL" id="JAHLQF010000002">
    <property type="protein sequence ID" value="MBU5484636.1"/>
    <property type="molecule type" value="Genomic_DNA"/>
</dbReference>
<dbReference type="PANTHER" id="PTHR42794:SF2">
    <property type="entry name" value="ABC TRANSPORTER ATP-BINDING PROTEIN"/>
    <property type="match status" value="1"/>
</dbReference>
<dbReference type="GO" id="GO:0005524">
    <property type="term" value="F:ATP binding"/>
    <property type="evidence" value="ECO:0007669"/>
    <property type="project" value="UniProtKB-KW"/>
</dbReference>
<dbReference type="InterPro" id="IPR003593">
    <property type="entry name" value="AAA+_ATPase"/>
</dbReference>
<dbReference type="CDD" id="cd03214">
    <property type="entry name" value="ABC_Iron-Siderophores_B12_Hemin"/>
    <property type="match status" value="1"/>
</dbReference>
<gene>
    <name evidence="2" type="ORF">KQI86_09860</name>
</gene>
<dbReference type="Pfam" id="PF00005">
    <property type="entry name" value="ABC_tran"/>
    <property type="match status" value="1"/>
</dbReference>
<dbReference type="PROSITE" id="PS00211">
    <property type="entry name" value="ABC_TRANSPORTER_1"/>
    <property type="match status" value="1"/>
</dbReference>
<evidence type="ECO:0000313" key="2">
    <source>
        <dbReference type="EMBL" id="MBU5484636.1"/>
    </source>
</evidence>
<dbReference type="InterPro" id="IPR003439">
    <property type="entry name" value="ABC_transporter-like_ATP-bd"/>
</dbReference>
<comment type="caution">
    <text evidence="2">The sequence shown here is derived from an EMBL/GenBank/DDBJ whole genome shotgun (WGS) entry which is preliminary data.</text>
</comment>
<dbReference type="RefSeq" id="WP_216439100.1">
    <property type="nucleotide sequence ID" value="NZ_JAHLQF010000002.1"/>
</dbReference>
<reference evidence="2 3" key="1">
    <citation type="submission" date="2021-06" db="EMBL/GenBank/DDBJ databases">
        <authorList>
            <person name="Sun Q."/>
            <person name="Li D."/>
        </authorList>
    </citation>
    <scope>NUCLEOTIDE SEQUENCE [LARGE SCALE GENOMIC DNA]</scope>
    <source>
        <strain evidence="2 3">MSJ-11</strain>
    </source>
</reference>
<keyword evidence="2" id="KW-0067">ATP-binding</keyword>
<evidence type="ECO:0000313" key="3">
    <source>
        <dbReference type="Proteomes" id="UP000726170"/>
    </source>
</evidence>
<dbReference type="PROSITE" id="PS50893">
    <property type="entry name" value="ABC_TRANSPORTER_2"/>
    <property type="match status" value="1"/>
</dbReference>
<dbReference type="PANTHER" id="PTHR42794">
    <property type="entry name" value="HEMIN IMPORT ATP-BINDING PROTEIN HMUV"/>
    <property type="match status" value="1"/>
</dbReference>